<feature type="region of interest" description="Disordered" evidence="3">
    <location>
        <begin position="1"/>
        <end position="49"/>
    </location>
</feature>
<feature type="compositionally biased region" description="Basic and acidic residues" evidence="3">
    <location>
        <begin position="33"/>
        <end position="44"/>
    </location>
</feature>
<protein>
    <recommendedName>
        <fullName evidence="4">EF-hand domain-containing protein</fullName>
    </recommendedName>
</protein>
<reference evidence="5" key="2">
    <citation type="submission" date="2024-10" db="UniProtKB">
        <authorList>
            <consortium name="EnsemblProtists"/>
        </authorList>
    </citation>
    <scope>IDENTIFICATION</scope>
</reference>
<evidence type="ECO:0000256" key="1">
    <source>
        <dbReference type="ARBA" id="ARBA00022837"/>
    </source>
</evidence>
<feature type="domain" description="EF-hand" evidence="4">
    <location>
        <begin position="72"/>
        <end position="107"/>
    </location>
</feature>
<dbReference type="SMART" id="SM00054">
    <property type="entry name" value="EFh"/>
    <property type="match status" value="1"/>
</dbReference>
<evidence type="ECO:0000313" key="6">
    <source>
        <dbReference type="Proteomes" id="UP000013827"/>
    </source>
</evidence>
<dbReference type="EnsemblProtists" id="EOD23026">
    <property type="protein sequence ID" value="EOD23026"/>
    <property type="gene ID" value="EMIHUDRAFT_195547"/>
</dbReference>
<dbReference type="AlphaFoldDB" id="A0A0D3JHP1"/>
<organism evidence="5 6">
    <name type="scientific">Emiliania huxleyi (strain CCMP1516)</name>
    <dbReference type="NCBI Taxonomy" id="280463"/>
    <lineage>
        <taxon>Eukaryota</taxon>
        <taxon>Haptista</taxon>
        <taxon>Haptophyta</taxon>
        <taxon>Prymnesiophyceae</taxon>
        <taxon>Isochrysidales</taxon>
        <taxon>Noelaerhabdaceae</taxon>
        <taxon>Emiliania</taxon>
    </lineage>
</organism>
<dbReference type="GeneID" id="17268573"/>
<dbReference type="PROSITE" id="PS50222">
    <property type="entry name" value="EF_HAND_2"/>
    <property type="match status" value="1"/>
</dbReference>
<dbReference type="Proteomes" id="UP000013827">
    <property type="component" value="Unassembled WGS sequence"/>
</dbReference>
<evidence type="ECO:0000256" key="3">
    <source>
        <dbReference type="SAM" id="MobiDB-lite"/>
    </source>
</evidence>
<evidence type="ECO:0000256" key="2">
    <source>
        <dbReference type="SAM" id="Coils"/>
    </source>
</evidence>
<feature type="coiled-coil region" evidence="2">
    <location>
        <begin position="53"/>
        <end position="87"/>
    </location>
</feature>
<name>A0A0D3JHP1_EMIH1</name>
<dbReference type="SUPFAM" id="SSF47473">
    <property type="entry name" value="EF-hand"/>
    <property type="match status" value="1"/>
</dbReference>
<dbReference type="Pfam" id="PF13202">
    <property type="entry name" value="EF-hand_5"/>
    <property type="match status" value="1"/>
</dbReference>
<evidence type="ECO:0000313" key="5">
    <source>
        <dbReference type="EnsemblProtists" id="EOD23026"/>
    </source>
</evidence>
<dbReference type="GO" id="GO:0005509">
    <property type="term" value="F:calcium ion binding"/>
    <property type="evidence" value="ECO:0007669"/>
    <property type="project" value="InterPro"/>
</dbReference>
<keyword evidence="2" id="KW-0175">Coiled coil</keyword>
<dbReference type="HOGENOM" id="CLU_623228_0_0_1"/>
<dbReference type="InterPro" id="IPR018247">
    <property type="entry name" value="EF_Hand_1_Ca_BS"/>
</dbReference>
<dbReference type="KEGG" id="ehx:EMIHUDRAFT_195547"/>
<dbReference type="InterPro" id="IPR011992">
    <property type="entry name" value="EF-hand-dom_pair"/>
</dbReference>
<dbReference type="Gene3D" id="1.10.238.10">
    <property type="entry name" value="EF-hand"/>
    <property type="match status" value="1"/>
</dbReference>
<dbReference type="InterPro" id="IPR002048">
    <property type="entry name" value="EF_hand_dom"/>
</dbReference>
<dbReference type="RefSeq" id="XP_005775455.1">
    <property type="nucleotide sequence ID" value="XM_005775398.1"/>
</dbReference>
<dbReference type="PaxDb" id="2903-EOD23026"/>
<keyword evidence="1" id="KW-0106">Calcium</keyword>
<reference evidence="6" key="1">
    <citation type="journal article" date="2013" name="Nature">
        <title>Pan genome of the phytoplankton Emiliania underpins its global distribution.</title>
        <authorList>
            <person name="Read B.A."/>
            <person name="Kegel J."/>
            <person name="Klute M.J."/>
            <person name="Kuo A."/>
            <person name="Lefebvre S.C."/>
            <person name="Maumus F."/>
            <person name="Mayer C."/>
            <person name="Miller J."/>
            <person name="Monier A."/>
            <person name="Salamov A."/>
            <person name="Young J."/>
            <person name="Aguilar M."/>
            <person name="Claverie J.M."/>
            <person name="Frickenhaus S."/>
            <person name="Gonzalez K."/>
            <person name="Herman E.K."/>
            <person name="Lin Y.C."/>
            <person name="Napier J."/>
            <person name="Ogata H."/>
            <person name="Sarno A.F."/>
            <person name="Shmutz J."/>
            <person name="Schroeder D."/>
            <person name="de Vargas C."/>
            <person name="Verret F."/>
            <person name="von Dassow P."/>
            <person name="Valentin K."/>
            <person name="Van de Peer Y."/>
            <person name="Wheeler G."/>
            <person name="Dacks J.B."/>
            <person name="Delwiche C.F."/>
            <person name="Dyhrman S.T."/>
            <person name="Glockner G."/>
            <person name="John U."/>
            <person name="Richards T."/>
            <person name="Worden A.Z."/>
            <person name="Zhang X."/>
            <person name="Grigoriev I.V."/>
            <person name="Allen A.E."/>
            <person name="Bidle K."/>
            <person name="Borodovsky M."/>
            <person name="Bowler C."/>
            <person name="Brownlee C."/>
            <person name="Cock J.M."/>
            <person name="Elias M."/>
            <person name="Gladyshev V.N."/>
            <person name="Groth M."/>
            <person name="Guda C."/>
            <person name="Hadaegh A."/>
            <person name="Iglesias-Rodriguez M.D."/>
            <person name="Jenkins J."/>
            <person name="Jones B.M."/>
            <person name="Lawson T."/>
            <person name="Leese F."/>
            <person name="Lindquist E."/>
            <person name="Lobanov A."/>
            <person name="Lomsadze A."/>
            <person name="Malik S.B."/>
            <person name="Marsh M.E."/>
            <person name="Mackinder L."/>
            <person name="Mock T."/>
            <person name="Mueller-Roeber B."/>
            <person name="Pagarete A."/>
            <person name="Parker M."/>
            <person name="Probert I."/>
            <person name="Quesneville H."/>
            <person name="Raines C."/>
            <person name="Rensing S.A."/>
            <person name="Riano-Pachon D.M."/>
            <person name="Richier S."/>
            <person name="Rokitta S."/>
            <person name="Shiraiwa Y."/>
            <person name="Soanes D.M."/>
            <person name="van der Giezen M."/>
            <person name="Wahlund T.M."/>
            <person name="Williams B."/>
            <person name="Wilson W."/>
            <person name="Wolfe G."/>
            <person name="Wurch L.L."/>
        </authorList>
    </citation>
    <scope>NUCLEOTIDE SEQUENCE</scope>
</reference>
<keyword evidence="6" id="KW-1185">Reference proteome</keyword>
<proteinExistence type="predicted"/>
<accession>A0A0D3JHP1</accession>
<evidence type="ECO:0000259" key="4">
    <source>
        <dbReference type="PROSITE" id="PS50222"/>
    </source>
</evidence>
<sequence length="412" mass="45303">MNSTIAGLRPTLVARPPPFAHKPSSANATPKAEAPKLQKPRSDGYVKPAAAAADAAEAKAAKAANKAAKREKQLEDLEALFETLDLNQSGSLSLDEFQQFLESIQCKHTRKQVRAALKQAKARRGLSRAAEVALTAAMKPPRELKEVVEGHTPHHEVVVDPAAMERALLKLLSEAEFEELLKSDMCKAGGVERAGFGAAIRMARNGQKPKKVPPLPQGKQHLDVGKRDNMLLLLVDIMDPEGNDAMGISAFSLLYLPPLDGGARMAAHFAEITDGDRETFTKVEFMRFALRELKVFSDAEFYHLVTQIRQRPAQRPWERKKSLEQFATLEEIRCGEPAQTEKMREDMATIDALVRAQLCLLRGWKVDEEGAKAMEEHAEALGRDIDCFAYQAYGGALPTMEAAEVRALVSGC</sequence>
<dbReference type="PROSITE" id="PS00018">
    <property type="entry name" value="EF_HAND_1"/>
    <property type="match status" value="1"/>
</dbReference>